<sequence length="319" mass="35830">MHFNFNQAQDGFGNKLSAQQSTSQILMIRPARFGFNSETADSNSFQENSGEEASAIQNRALAEFDAMVEKLRSKGVKILVADDTDLPIKPDAIFPNNWVSFHGRGVMVLHPMKARNRRWERRPVLVRTLKCGFQVKTILDLSESESRGEFLEGTGSLVLDRIHHIAYAALSPRTHMSALKDFCDHLEYELHAFHTLDFKGQEIYHTNVILTLGTDFAVICAEAISDEEERNSVLKTLQQSGKDLILISPEQVQNYCGNMLEVRSEEGRAFLVVSETALKAFDSSQIRQLEKYVELIPVSINTIEKVGGGSARCMMAEIF</sequence>
<gene>
    <name evidence="1" type="ORF">H4K34_16110</name>
</gene>
<keyword evidence="1" id="KW-0808">Transferase</keyword>
<evidence type="ECO:0000313" key="1">
    <source>
        <dbReference type="EMBL" id="QNR23880.1"/>
    </source>
</evidence>
<dbReference type="NCBIfam" id="NF046062">
    <property type="entry name" value="citrull_CtlX"/>
    <property type="match status" value="1"/>
</dbReference>
<dbReference type="SUPFAM" id="SSF55909">
    <property type="entry name" value="Pentein"/>
    <property type="match status" value="1"/>
</dbReference>
<reference evidence="1 2" key="1">
    <citation type="submission" date="2020-08" db="EMBL/GenBank/DDBJ databases">
        <title>Croceimicrobium hydrocarbonivorans gen. nov., sp. nov., a novel marine bacterium isolated from a bacterial consortium that degrades polyethylene terephthalate.</title>
        <authorList>
            <person name="Liu R."/>
        </authorList>
    </citation>
    <scope>NUCLEOTIDE SEQUENCE [LARGE SCALE GENOMIC DNA]</scope>
    <source>
        <strain evidence="1 2">A20-9</strain>
    </source>
</reference>
<dbReference type="RefSeq" id="WP_210758416.1">
    <property type="nucleotide sequence ID" value="NZ_CP060139.1"/>
</dbReference>
<dbReference type="Gene3D" id="3.75.10.10">
    <property type="entry name" value="L-arginine/glycine Amidinotransferase, Chain A"/>
    <property type="match status" value="1"/>
</dbReference>
<name>A0A7H0VDT2_9FLAO</name>
<organism evidence="1 2">
    <name type="scientific">Croceimicrobium hydrocarbonivorans</name>
    <dbReference type="NCBI Taxonomy" id="2761580"/>
    <lineage>
        <taxon>Bacteria</taxon>
        <taxon>Pseudomonadati</taxon>
        <taxon>Bacteroidota</taxon>
        <taxon>Flavobacteriia</taxon>
        <taxon>Flavobacteriales</taxon>
        <taxon>Owenweeksiaceae</taxon>
        <taxon>Croceimicrobium</taxon>
    </lineage>
</organism>
<protein>
    <submittedName>
        <fullName evidence="1">Amidinotransferase</fullName>
    </submittedName>
</protein>
<dbReference type="PANTHER" id="PTHR43224:SF1">
    <property type="entry name" value="AMIDINOTRANSFERASE"/>
    <property type="match status" value="1"/>
</dbReference>
<dbReference type="Pfam" id="PF19420">
    <property type="entry name" value="DDAH_eukar"/>
    <property type="match status" value="1"/>
</dbReference>
<proteinExistence type="predicted"/>
<dbReference type="InterPro" id="IPR014541">
    <property type="entry name" value="Amdntrnsf_FN0238"/>
</dbReference>
<evidence type="ECO:0000313" key="2">
    <source>
        <dbReference type="Proteomes" id="UP000516305"/>
    </source>
</evidence>
<keyword evidence="2" id="KW-1185">Reference proteome</keyword>
<dbReference type="EMBL" id="CP060139">
    <property type="protein sequence ID" value="QNR23880.1"/>
    <property type="molecule type" value="Genomic_DNA"/>
</dbReference>
<dbReference type="PANTHER" id="PTHR43224">
    <property type="entry name" value="AMIDINOTRANSFERASE"/>
    <property type="match status" value="1"/>
</dbReference>
<dbReference type="KEGG" id="chyd:H4K34_16110"/>
<dbReference type="Proteomes" id="UP000516305">
    <property type="component" value="Chromosome"/>
</dbReference>
<dbReference type="GO" id="GO:0016740">
    <property type="term" value="F:transferase activity"/>
    <property type="evidence" value="ECO:0007669"/>
    <property type="project" value="UniProtKB-KW"/>
</dbReference>
<dbReference type="PIRSF" id="PIRSF028188">
    <property type="entry name" value="Amdntrnsf_FN0238"/>
    <property type="match status" value="1"/>
</dbReference>
<accession>A0A7H0VDT2</accession>
<dbReference type="AlphaFoldDB" id="A0A7H0VDT2"/>